<feature type="domain" description="Peptidase S26" evidence="11">
    <location>
        <begin position="62"/>
        <end position="216"/>
    </location>
</feature>
<comment type="caution">
    <text evidence="12">The sequence shown here is derived from an EMBL/GenBank/DDBJ whole genome shotgun (WGS) entry which is preliminary data.</text>
</comment>
<comment type="catalytic activity">
    <reaction evidence="1 8">
        <text>Cleavage of hydrophobic, N-terminal signal or leader sequences from secreted and periplasmic proteins.</text>
        <dbReference type="EC" id="3.4.21.89"/>
    </reaction>
</comment>
<dbReference type="PROSITE" id="PS00760">
    <property type="entry name" value="SPASE_I_2"/>
    <property type="match status" value="1"/>
</dbReference>
<dbReference type="SUPFAM" id="SSF51306">
    <property type="entry name" value="LexA/Signal peptidase"/>
    <property type="match status" value="1"/>
</dbReference>
<dbReference type="GO" id="GO:0006465">
    <property type="term" value="P:signal peptide processing"/>
    <property type="evidence" value="ECO:0007669"/>
    <property type="project" value="InterPro"/>
</dbReference>
<reference evidence="12" key="1">
    <citation type="journal article" date="2021" name="PeerJ">
        <title>Extensive microbial diversity within the chicken gut microbiome revealed by metagenomics and culture.</title>
        <authorList>
            <person name="Gilroy R."/>
            <person name="Ravi A."/>
            <person name="Getino M."/>
            <person name="Pursley I."/>
            <person name="Horton D.L."/>
            <person name="Alikhan N.F."/>
            <person name="Baker D."/>
            <person name="Gharbi K."/>
            <person name="Hall N."/>
            <person name="Watson M."/>
            <person name="Adriaenssens E.M."/>
            <person name="Foster-Nyarko E."/>
            <person name="Jarju S."/>
            <person name="Secka A."/>
            <person name="Antonio M."/>
            <person name="Oren A."/>
            <person name="Chaudhuri R.R."/>
            <person name="La Ragione R."/>
            <person name="Hildebrand F."/>
            <person name="Pallen M.J."/>
        </authorList>
    </citation>
    <scope>NUCLEOTIDE SEQUENCE</scope>
    <source>
        <strain evidence="12">CHK196-7946</strain>
    </source>
</reference>
<evidence type="ECO:0000256" key="3">
    <source>
        <dbReference type="ARBA" id="ARBA00009370"/>
    </source>
</evidence>
<organism evidence="12 13">
    <name type="scientific">Candidatus Mediterraneibacter faecavium</name>
    <dbReference type="NCBI Taxonomy" id="2838668"/>
    <lineage>
        <taxon>Bacteria</taxon>
        <taxon>Bacillati</taxon>
        <taxon>Bacillota</taxon>
        <taxon>Clostridia</taxon>
        <taxon>Lachnospirales</taxon>
        <taxon>Lachnospiraceae</taxon>
        <taxon>Mediterraneibacter</taxon>
    </lineage>
</organism>
<feature type="active site" evidence="7">
    <location>
        <position position="132"/>
    </location>
</feature>
<evidence type="ECO:0000256" key="5">
    <source>
        <dbReference type="ARBA" id="ARBA00022670"/>
    </source>
</evidence>
<comment type="similarity">
    <text evidence="3 9">Belongs to the peptidase S26 family.</text>
</comment>
<dbReference type="PROSITE" id="PS00501">
    <property type="entry name" value="SPASE_I_1"/>
    <property type="match status" value="1"/>
</dbReference>
<evidence type="ECO:0000313" key="13">
    <source>
        <dbReference type="Proteomes" id="UP000823902"/>
    </source>
</evidence>
<evidence type="ECO:0000256" key="8">
    <source>
        <dbReference type="RuleBase" id="RU003993"/>
    </source>
</evidence>
<dbReference type="InterPro" id="IPR019757">
    <property type="entry name" value="Pept_S26A_signal_pept_1_Lys-AS"/>
</dbReference>
<evidence type="ECO:0000259" key="11">
    <source>
        <dbReference type="Pfam" id="PF10502"/>
    </source>
</evidence>
<dbReference type="InterPro" id="IPR019756">
    <property type="entry name" value="Pept_S26A_signal_pept_1_Ser-AS"/>
</dbReference>
<keyword evidence="8" id="KW-0472">Membrane</keyword>
<dbReference type="InterPro" id="IPR019533">
    <property type="entry name" value="Peptidase_S26"/>
</dbReference>
<feature type="region of interest" description="Disordered" evidence="10">
    <location>
        <begin position="1"/>
        <end position="35"/>
    </location>
</feature>
<comment type="subcellular location">
    <subcellularLocation>
        <location evidence="2">Cell membrane</location>
        <topology evidence="2">Single-pass type II membrane protein</topology>
    </subcellularLocation>
    <subcellularLocation>
        <location evidence="9">Membrane</location>
        <topology evidence="9">Single-pass type II membrane protein</topology>
    </subcellularLocation>
</comment>
<keyword evidence="6 8" id="KW-0378">Hydrolase</keyword>
<dbReference type="GO" id="GO:0009003">
    <property type="term" value="F:signal peptidase activity"/>
    <property type="evidence" value="ECO:0007669"/>
    <property type="project" value="UniProtKB-EC"/>
</dbReference>
<dbReference type="GO" id="GO:0004252">
    <property type="term" value="F:serine-type endopeptidase activity"/>
    <property type="evidence" value="ECO:0007669"/>
    <property type="project" value="InterPro"/>
</dbReference>
<dbReference type="Gene3D" id="2.10.109.10">
    <property type="entry name" value="Umud Fragment, subunit A"/>
    <property type="match status" value="1"/>
</dbReference>
<evidence type="ECO:0000256" key="4">
    <source>
        <dbReference type="ARBA" id="ARBA00013208"/>
    </source>
</evidence>
<protein>
    <recommendedName>
        <fullName evidence="4 8">Signal peptidase I</fullName>
        <ecNumber evidence="4 8">3.4.21.89</ecNumber>
    </recommendedName>
</protein>
<dbReference type="PROSITE" id="PS00761">
    <property type="entry name" value="SPASE_I_3"/>
    <property type="match status" value="1"/>
</dbReference>
<sequence length="226" mass="25063">MQDLDFRRKRKRSNNRKPAKPHRARRRSSRGGLRFADGKAPLHFAQEKLRGRRVDAKSVVIWAVELLLVCMLAVFLVAAFGQRVSTAGDSMAPALRNGDVLLINRAVYHIKSPARGDIVAFRKEENGHFSVKRIVGLPGETVQITDGKVMIDGEELTDHIYVSDIEYAGEAEQPVELGENEYFVIGDNHTASDDSRLPSIGAVSGDEIYGEAWFIVSPGRDFGFIG</sequence>
<evidence type="ECO:0000256" key="1">
    <source>
        <dbReference type="ARBA" id="ARBA00000677"/>
    </source>
</evidence>
<evidence type="ECO:0000256" key="7">
    <source>
        <dbReference type="PIRSR" id="PIRSR600223-1"/>
    </source>
</evidence>
<dbReference type="Pfam" id="PF10502">
    <property type="entry name" value="Peptidase_S26"/>
    <property type="match status" value="1"/>
</dbReference>
<feature type="transmembrane region" description="Helical" evidence="8">
    <location>
        <begin position="59"/>
        <end position="81"/>
    </location>
</feature>
<evidence type="ECO:0000256" key="9">
    <source>
        <dbReference type="RuleBase" id="RU362042"/>
    </source>
</evidence>
<feature type="active site" evidence="7">
    <location>
        <position position="90"/>
    </location>
</feature>
<accession>A0A9D2Q6Q6</accession>
<dbReference type="InterPro" id="IPR000223">
    <property type="entry name" value="Pept_S26A_signal_pept_1"/>
</dbReference>
<dbReference type="PANTHER" id="PTHR43390:SF1">
    <property type="entry name" value="CHLOROPLAST PROCESSING PEPTIDASE"/>
    <property type="match status" value="1"/>
</dbReference>
<dbReference type="GO" id="GO:0005886">
    <property type="term" value="C:plasma membrane"/>
    <property type="evidence" value="ECO:0007669"/>
    <property type="project" value="UniProtKB-SubCell"/>
</dbReference>
<dbReference type="EMBL" id="DWVY01000012">
    <property type="protein sequence ID" value="HJC73908.1"/>
    <property type="molecule type" value="Genomic_DNA"/>
</dbReference>
<dbReference type="AlphaFoldDB" id="A0A9D2Q6Q6"/>
<keyword evidence="8" id="KW-0812">Transmembrane</keyword>
<dbReference type="EC" id="3.4.21.89" evidence="4 8"/>
<reference evidence="12" key="2">
    <citation type="submission" date="2021-04" db="EMBL/GenBank/DDBJ databases">
        <authorList>
            <person name="Gilroy R."/>
        </authorList>
    </citation>
    <scope>NUCLEOTIDE SEQUENCE</scope>
    <source>
        <strain evidence="12">CHK196-7946</strain>
    </source>
</reference>
<name>A0A9D2Q6Q6_9FIRM</name>
<dbReference type="PRINTS" id="PR00727">
    <property type="entry name" value="LEADERPTASE"/>
</dbReference>
<dbReference type="Proteomes" id="UP000823902">
    <property type="component" value="Unassembled WGS sequence"/>
</dbReference>
<feature type="compositionally biased region" description="Basic residues" evidence="10">
    <location>
        <begin position="7"/>
        <end position="29"/>
    </location>
</feature>
<dbReference type="PANTHER" id="PTHR43390">
    <property type="entry name" value="SIGNAL PEPTIDASE I"/>
    <property type="match status" value="1"/>
</dbReference>
<evidence type="ECO:0000256" key="6">
    <source>
        <dbReference type="ARBA" id="ARBA00022801"/>
    </source>
</evidence>
<evidence type="ECO:0000256" key="2">
    <source>
        <dbReference type="ARBA" id="ARBA00004401"/>
    </source>
</evidence>
<keyword evidence="8" id="KW-1133">Transmembrane helix</keyword>
<dbReference type="InterPro" id="IPR036286">
    <property type="entry name" value="LexA/Signal_pep-like_sf"/>
</dbReference>
<evidence type="ECO:0000313" key="12">
    <source>
        <dbReference type="EMBL" id="HJC73908.1"/>
    </source>
</evidence>
<evidence type="ECO:0000256" key="10">
    <source>
        <dbReference type="SAM" id="MobiDB-lite"/>
    </source>
</evidence>
<dbReference type="CDD" id="cd06530">
    <property type="entry name" value="S26_SPase_I"/>
    <property type="match status" value="1"/>
</dbReference>
<gene>
    <name evidence="12" type="primary">lepB</name>
    <name evidence="12" type="ORF">H9697_03015</name>
</gene>
<dbReference type="NCBIfam" id="TIGR02227">
    <property type="entry name" value="sigpep_I_bact"/>
    <property type="match status" value="1"/>
</dbReference>
<keyword evidence="5 8" id="KW-0645">Protease</keyword>
<dbReference type="InterPro" id="IPR019758">
    <property type="entry name" value="Pept_S26A_signal_pept_1_CS"/>
</dbReference>
<proteinExistence type="inferred from homology"/>